<evidence type="ECO:0000313" key="3">
    <source>
        <dbReference type="EMBL" id="KFI18580.1"/>
    </source>
</evidence>
<dbReference type="OrthoDB" id="9809003at2"/>
<protein>
    <submittedName>
        <fullName evidence="3">AbrB family transcriptional regulator</fullName>
    </submittedName>
</protein>
<name>A0A0E2Z4U2_9GAMM</name>
<dbReference type="Pfam" id="PF04014">
    <property type="entry name" value="MazE_antitoxin"/>
    <property type="match status" value="1"/>
</dbReference>
<proteinExistence type="predicted"/>
<dbReference type="EMBL" id="JPGN01000077">
    <property type="protein sequence ID" value="KFI18580.1"/>
    <property type="molecule type" value="Genomic_DNA"/>
</dbReference>
<gene>
    <name evidence="3" type="ORF">IB75_13490</name>
</gene>
<dbReference type="HOGENOM" id="CLU_158484_5_1_6"/>
<dbReference type="InterPro" id="IPR037914">
    <property type="entry name" value="SpoVT-AbrB_sf"/>
</dbReference>
<sequence>MATTLTSKGQVTVPKKIRDYLGLRPGSAVDFSLGPHGEVILRPAEDTPPERRKDRFGKLRGTLDTGRTTDEWMHLLRGYDADASDPGLK</sequence>
<dbReference type="Gene3D" id="2.10.260.10">
    <property type="match status" value="1"/>
</dbReference>
<feature type="domain" description="SpoVT-AbrB" evidence="2">
    <location>
        <begin position="1"/>
        <end position="46"/>
    </location>
</feature>
<accession>A0A0E2Z4U2</accession>
<evidence type="ECO:0000313" key="4">
    <source>
        <dbReference type="Proteomes" id="UP000028839"/>
    </source>
</evidence>
<dbReference type="SUPFAM" id="SSF89447">
    <property type="entry name" value="AbrB/MazE/MraZ-like"/>
    <property type="match status" value="1"/>
</dbReference>
<dbReference type="PROSITE" id="PS51740">
    <property type="entry name" value="SPOVT_ABRB"/>
    <property type="match status" value="1"/>
</dbReference>
<dbReference type="AlphaFoldDB" id="A0A0E2Z4U2"/>
<reference evidence="3 4" key="1">
    <citation type="submission" date="2014-07" db="EMBL/GenBank/DDBJ databases">
        <title>Comparative analysis of Nitrosococcus oceani genome inventories of strains from Pacific and Atlantic gyres.</title>
        <authorList>
            <person name="Lim C.K."/>
            <person name="Wang L."/>
            <person name="Sayavedra-Soto L.A."/>
            <person name="Klotz M.G."/>
        </authorList>
    </citation>
    <scope>NUCLEOTIDE SEQUENCE [LARGE SCALE GENOMIC DNA]</scope>
    <source>
        <strain evidence="3 4">C-27</strain>
    </source>
</reference>
<evidence type="ECO:0000256" key="1">
    <source>
        <dbReference type="PROSITE-ProRule" id="PRU01076"/>
    </source>
</evidence>
<dbReference type="GO" id="GO:0003677">
    <property type="term" value="F:DNA binding"/>
    <property type="evidence" value="ECO:0007669"/>
    <property type="project" value="UniProtKB-UniRule"/>
</dbReference>
<dbReference type="NCBIfam" id="TIGR01439">
    <property type="entry name" value="lp_hng_hel_AbrB"/>
    <property type="match status" value="1"/>
</dbReference>
<evidence type="ECO:0000259" key="2">
    <source>
        <dbReference type="PROSITE" id="PS51740"/>
    </source>
</evidence>
<keyword evidence="1" id="KW-0238">DNA-binding</keyword>
<dbReference type="InterPro" id="IPR007159">
    <property type="entry name" value="SpoVT-AbrB_dom"/>
</dbReference>
<organism evidence="3 4">
    <name type="scientific">Nitrosococcus oceani C-27</name>
    <dbReference type="NCBI Taxonomy" id="314279"/>
    <lineage>
        <taxon>Bacteria</taxon>
        <taxon>Pseudomonadati</taxon>
        <taxon>Pseudomonadota</taxon>
        <taxon>Gammaproteobacteria</taxon>
        <taxon>Chromatiales</taxon>
        <taxon>Chromatiaceae</taxon>
        <taxon>Nitrosococcus</taxon>
    </lineage>
</organism>
<dbReference type="Proteomes" id="UP000028839">
    <property type="component" value="Unassembled WGS sequence"/>
</dbReference>
<dbReference type="SMART" id="SM00966">
    <property type="entry name" value="SpoVT_AbrB"/>
    <property type="match status" value="1"/>
</dbReference>
<comment type="caution">
    <text evidence="3">The sequence shown here is derived from an EMBL/GenBank/DDBJ whole genome shotgun (WGS) entry which is preliminary data.</text>
</comment>